<feature type="domain" description="Amidohydrolase-related" evidence="1">
    <location>
        <begin position="1"/>
        <end position="333"/>
    </location>
</feature>
<dbReference type="InterPro" id="IPR006680">
    <property type="entry name" value="Amidohydro-rel"/>
</dbReference>
<dbReference type="SUPFAM" id="SSF51556">
    <property type="entry name" value="Metallo-dependent hydrolases"/>
    <property type="match status" value="1"/>
</dbReference>
<dbReference type="GO" id="GO:0016810">
    <property type="term" value="F:hydrolase activity, acting on carbon-nitrogen (but not peptide) bonds"/>
    <property type="evidence" value="ECO:0007669"/>
    <property type="project" value="InterPro"/>
</dbReference>
<protein>
    <recommendedName>
        <fullName evidence="1">Amidohydrolase-related domain-containing protein</fullName>
    </recommendedName>
</protein>
<reference evidence="2 3" key="1">
    <citation type="journal article" date="2017" name="Elife">
        <title>Extensive horizontal gene transfer in cheese-associated bacteria.</title>
        <authorList>
            <person name="Bonham K.S."/>
            <person name="Wolfe B.E."/>
            <person name="Dutton R.J."/>
        </authorList>
    </citation>
    <scope>NUCLEOTIDE SEQUENCE [LARGE SCALE GENOMIC DNA]</scope>
    <source>
        <strain evidence="2 3">962_8</strain>
    </source>
</reference>
<accession>A0A2A3YYX5</accession>
<comment type="caution">
    <text evidence="2">The sequence shown here is derived from an EMBL/GenBank/DDBJ whole genome shotgun (WGS) entry which is preliminary data.</text>
</comment>
<dbReference type="InterPro" id="IPR018228">
    <property type="entry name" value="DNase_TatD-rel_CS"/>
</dbReference>
<sequence>MPGLIDAHCHLDFLSARNGFSARMQARFGLSEPINELLRFGITSIRTMCEPPKLVLGLRQRTRTGNRVGPTMVVAGPAFTAPGGHPQATVCRDNAWLGRNMVYTPITDTEARTMVRGLKSQGVDLIKIVYQGGHYAEFGEAINKLPENVALAIIDEAHKQGLPVGVHTHYAADVAFLVEAGVDSIEHGVLEEEAPPELLRAWAAKHTVFIPTLSITEFVSNADKQSYLPQASRNLGRAVEAGVRIAAGTDSMVGAMPADSLHHELQLMVAAGVTPSQAIQAATGNAAEVLRLHDRGLIKTGMAADLVLLNSDPLEGIESVSDIALVVQNGQIVHETEPAAPVALSDYAAPANGIERFTDNTSARFPQAVEVTIDGSTFDSDGVRTITYTDPGSQQVLRTETLRSDKQLRTLEWSCAVPSENTELRAIAHGGRISLSGTLNGRTVSRGYANGGTPWMQGLIFDASTFITSQMESLVLTSIGTSGRGALMAAAFELTKDRQQTQPGETQATLVLPQWRAYWNAKLTSDAETGSLIEYKPMGKGEMRKVS</sequence>
<dbReference type="InterPro" id="IPR011059">
    <property type="entry name" value="Metal-dep_hydrolase_composite"/>
</dbReference>
<dbReference type="PROSITE" id="PS01137">
    <property type="entry name" value="TATD_1"/>
    <property type="match status" value="1"/>
</dbReference>
<evidence type="ECO:0000259" key="1">
    <source>
        <dbReference type="Pfam" id="PF01979"/>
    </source>
</evidence>
<proteinExistence type="predicted"/>
<dbReference type="CDD" id="cd01299">
    <property type="entry name" value="Met_dep_hydrolase_A"/>
    <property type="match status" value="1"/>
</dbReference>
<dbReference type="EMBL" id="NRGQ01000003">
    <property type="protein sequence ID" value="PCC44443.1"/>
    <property type="molecule type" value="Genomic_DNA"/>
</dbReference>
<dbReference type="PANTHER" id="PTHR43135">
    <property type="entry name" value="ALPHA-D-RIBOSE 1-METHYLPHOSPHONATE 5-TRIPHOSPHATE DIPHOSPHATASE"/>
    <property type="match status" value="1"/>
</dbReference>
<dbReference type="Pfam" id="PF01979">
    <property type="entry name" value="Amidohydro_1"/>
    <property type="match status" value="1"/>
</dbReference>
<name>A0A2A3YYX5_BREAU</name>
<dbReference type="InterPro" id="IPR057744">
    <property type="entry name" value="OTAase-like"/>
</dbReference>
<evidence type="ECO:0000313" key="3">
    <source>
        <dbReference type="Proteomes" id="UP000218620"/>
    </source>
</evidence>
<dbReference type="InterPro" id="IPR032466">
    <property type="entry name" value="Metal_Hydrolase"/>
</dbReference>
<evidence type="ECO:0000313" key="2">
    <source>
        <dbReference type="EMBL" id="PCC44443.1"/>
    </source>
</evidence>
<dbReference type="Gene3D" id="3.20.20.140">
    <property type="entry name" value="Metal-dependent hydrolases"/>
    <property type="match status" value="1"/>
</dbReference>
<dbReference type="Gene3D" id="2.30.40.10">
    <property type="entry name" value="Urease, subunit C, domain 1"/>
    <property type="match status" value="1"/>
</dbReference>
<gene>
    <name evidence="2" type="ORF">CIK65_02320</name>
</gene>
<dbReference type="Proteomes" id="UP000218620">
    <property type="component" value="Unassembled WGS sequence"/>
</dbReference>
<dbReference type="PANTHER" id="PTHR43135:SF3">
    <property type="entry name" value="ALPHA-D-RIBOSE 1-METHYLPHOSPHONATE 5-TRIPHOSPHATE DIPHOSPHATASE"/>
    <property type="match status" value="1"/>
</dbReference>
<organism evidence="2 3">
    <name type="scientific">Brevibacterium aurantiacum</name>
    <dbReference type="NCBI Taxonomy" id="273384"/>
    <lineage>
        <taxon>Bacteria</taxon>
        <taxon>Bacillati</taxon>
        <taxon>Actinomycetota</taxon>
        <taxon>Actinomycetes</taxon>
        <taxon>Micrococcales</taxon>
        <taxon>Brevibacteriaceae</taxon>
        <taxon>Brevibacterium</taxon>
    </lineage>
</organism>
<dbReference type="AlphaFoldDB" id="A0A2A3YYX5"/>
<dbReference type="InterPro" id="IPR051781">
    <property type="entry name" value="Metallo-dep_Hydrolase"/>
</dbReference>